<feature type="domain" description="SWIRM" evidence="4">
    <location>
        <begin position="49"/>
        <end position="150"/>
    </location>
</feature>
<dbReference type="SUPFAM" id="SSF51905">
    <property type="entry name" value="FAD/NAD(P)-binding domain"/>
    <property type="match status" value="1"/>
</dbReference>
<dbReference type="GeneID" id="108812151"/>
<dbReference type="PANTHER" id="PTHR10742">
    <property type="entry name" value="FLAVIN MONOAMINE OXIDASE"/>
    <property type="match status" value="1"/>
</dbReference>
<sequence length="735" mass="81511">MDNPSSEGSAPRRTLRRKAIRKNYDENAMDEPIETSKKKKKFKTKQQLEKETETEALIALSVGFPIDELLEEEIRAGVVREVGGKEQNDYIVVRNHIVARWRSNVRVYLLKDQIRESVSSDCEHLISAAYDFLLFNGYINFGVSPLFNGYVPEEDRSEGLVVVVVGAGLAGLAAARQLLSFGFRVVVLEGRSRPGGRVYTQRMGWKDWFAAVELGGSVITGLHANPLGVLARQLLIPLHKVRDRCPLYNSEGEVVDKVVDSNVEFGFNKLLDKVAEVREMMGGDGNKVSLGEVLETLRVLYGVAKGEEERRLFDWHLANLEYANAGCLSDLSAAYWDQDDPYEMGGDHCFLAGGNWRLINALAEGLPILYGKRVDAIRYGDGGVEVVSGGQRFQADMVLCTVPLGVLKKRCIEFEPELPRRKQGAIDRLGFGLLNKVAMLFPSVFWGDDLDTFGCLGESSIERGEFFLFYAYHTVSGGPALVALVAGEAAQRFESTEPSVLLHRVMKKLRGIYGPKGVVVPDPIQTICTRWGTDPFSYGSYSHVRVGSSGVDYDILAESVNNRLFFAGEATTRQHPATMHGAYLSGLREASRIQRVVNVSRGYPKKPVQRYSGVSNDVLEDLFKRPDIASGRLSFVFNPSTDDPKSLGLVRVCFDSFEDDPTNRLQLYSIVSWEQAQKLQELGESSDESKLTYMVNTLGLKLMGANSVLDTCGALISVIANARKGRSRTRVVARQ</sequence>
<dbReference type="Pfam" id="PF04433">
    <property type="entry name" value="SWIRM"/>
    <property type="match status" value="1"/>
</dbReference>
<dbReference type="OrthoDB" id="2219495at2759"/>
<evidence type="ECO:0000313" key="6">
    <source>
        <dbReference type="RefSeq" id="XP_018439828.1"/>
    </source>
</evidence>
<dbReference type="AlphaFoldDB" id="A0A6J0JWC3"/>
<dbReference type="InterPro" id="IPR050281">
    <property type="entry name" value="Flavin_monoamine_oxidase"/>
</dbReference>
<dbReference type="SUPFAM" id="SSF54373">
    <property type="entry name" value="FAD-linked reductases, C-terminal domain"/>
    <property type="match status" value="1"/>
</dbReference>
<protein>
    <submittedName>
        <fullName evidence="6 7">Lysine-specific histone demethylase 1 homolog 2</fullName>
    </submittedName>
</protein>
<evidence type="ECO:0000313" key="7">
    <source>
        <dbReference type="RefSeq" id="XP_056854049.1"/>
    </source>
</evidence>
<dbReference type="PANTHER" id="PTHR10742:SF373">
    <property type="entry name" value="LYSINE-SPECIFIC HISTONE DEMETHYLASE 1 HOMOLOG 2"/>
    <property type="match status" value="1"/>
</dbReference>
<evidence type="ECO:0000259" key="4">
    <source>
        <dbReference type="PROSITE" id="PS50934"/>
    </source>
</evidence>
<reference evidence="5" key="1">
    <citation type="journal article" date="2019" name="Database">
        <title>The radish genome database (RadishGD): an integrated information resource for radish genomics.</title>
        <authorList>
            <person name="Yu H.J."/>
            <person name="Baek S."/>
            <person name="Lee Y.J."/>
            <person name="Cho A."/>
            <person name="Mun J.H."/>
        </authorList>
    </citation>
    <scope>NUCLEOTIDE SEQUENCE [LARGE SCALE GENOMIC DNA]</scope>
    <source>
        <strain evidence="5">cv. WK10039</strain>
    </source>
</reference>
<dbReference type="Pfam" id="PF01593">
    <property type="entry name" value="Amino_oxidase"/>
    <property type="match status" value="1"/>
</dbReference>
<accession>A0A6J0JWC3</accession>
<comment type="similarity">
    <text evidence="1">Belongs to the flavin monoamine oxidase family.</text>
</comment>
<evidence type="ECO:0000313" key="5">
    <source>
        <dbReference type="Proteomes" id="UP000504610"/>
    </source>
</evidence>
<dbReference type="Gene3D" id="1.10.10.10">
    <property type="entry name" value="Winged helix-like DNA-binding domain superfamily/Winged helix DNA-binding domain"/>
    <property type="match status" value="1"/>
</dbReference>
<dbReference type="InterPro" id="IPR002937">
    <property type="entry name" value="Amino_oxidase"/>
</dbReference>
<evidence type="ECO:0000256" key="2">
    <source>
        <dbReference type="ARBA" id="ARBA00022853"/>
    </source>
</evidence>
<dbReference type="GO" id="GO:0016491">
    <property type="term" value="F:oxidoreductase activity"/>
    <property type="evidence" value="ECO:0007669"/>
    <property type="project" value="InterPro"/>
</dbReference>
<dbReference type="Gene3D" id="3.90.660.10">
    <property type="match status" value="1"/>
</dbReference>
<proteinExistence type="inferred from homology"/>
<feature type="region of interest" description="Disordered" evidence="3">
    <location>
        <begin position="1"/>
        <end position="46"/>
    </location>
</feature>
<dbReference type="RefSeq" id="XP_018439828.1">
    <property type="nucleotide sequence ID" value="XM_018584326.2"/>
</dbReference>
<dbReference type="PROSITE" id="PS50934">
    <property type="entry name" value="SWIRM"/>
    <property type="match status" value="1"/>
</dbReference>
<dbReference type="KEGG" id="rsz:108812151"/>
<dbReference type="RefSeq" id="XP_056854049.1">
    <property type="nucleotide sequence ID" value="XM_056998069.1"/>
</dbReference>
<keyword evidence="2" id="KW-0156">Chromatin regulator</keyword>
<dbReference type="InterPro" id="IPR009057">
    <property type="entry name" value="Homeodomain-like_sf"/>
</dbReference>
<dbReference type="InterPro" id="IPR036188">
    <property type="entry name" value="FAD/NAD-bd_sf"/>
</dbReference>
<dbReference type="SUPFAM" id="SSF46689">
    <property type="entry name" value="Homeodomain-like"/>
    <property type="match status" value="1"/>
</dbReference>
<evidence type="ECO:0000256" key="3">
    <source>
        <dbReference type="SAM" id="MobiDB-lite"/>
    </source>
</evidence>
<name>A0A6J0JWC3_RAPSA</name>
<gene>
    <name evidence="6" type="primary">LOC108812151</name>
    <name evidence="7" type="synonym">LOC130503452</name>
</gene>
<dbReference type="InterPro" id="IPR036388">
    <property type="entry name" value="WH-like_DNA-bd_sf"/>
</dbReference>
<dbReference type="InterPro" id="IPR007526">
    <property type="entry name" value="SWIRM"/>
</dbReference>
<reference evidence="6 7" key="2">
    <citation type="submission" date="2025-04" db="UniProtKB">
        <authorList>
            <consortium name="RefSeq"/>
        </authorList>
    </citation>
    <scope>IDENTIFICATION</scope>
    <source>
        <tissue evidence="6 7">Leaf</tissue>
    </source>
</reference>
<organism evidence="5 6">
    <name type="scientific">Raphanus sativus</name>
    <name type="common">Radish</name>
    <name type="synonym">Raphanus raphanistrum var. sativus</name>
    <dbReference type="NCBI Taxonomy" id="3726"/>
    <lineage>
        <taxon>Eukaryota</taxon>
        <taxon>Viridiplantae</taxon>
        <taxon>Streptophyta</taxon>
        <taxon>Embryophyta</taxon>
        <taxon>Tracheophyta</taxon>
        <taxon>Spermatophyta</taxon>
        <taxon>Magnoliopsida</taxon>
        <taxon>eudicotyledons</taxon>
        <taxon>Gunneridae</taxon>
        <taxon>Pentapetalae</taxon>
        <taxon>rosids</taxon>
        <taxon>malvids</taxon>
        <taxon>Brassicales</taxon>
        <taxon>Brassicaceae</taxon>
        <taxon>Brassiceae</taxon>
        <taxon>Raphanus</taxon>
    </lineage>
</organism>
<dbReference type="Proteomes" id="UP000504610">
    <property type="component" value="Chromosome 6"/>
</dbReference>
<dbReference type="GO" id="GO:0006325">
    <property type="term" value="P:chromatin organization"/>
    <property type="evidence" value="ECO:0007669"/>
    <property type="project" value="UniProtKB-KW"/>
</dbReference>
<evidence type="ECO:0000256" key="1">
    <source>
        <dbReference type="ARBA" id="ARBA00005995"/>
    </source>
</evidence>
<dbReference type="Gene3D" id="3.50.50.60">
    <property type="entry name" value="FAD/NAD(P)-binding domain"/>
    <property type="match status" value="1"/>
</dbReference>
<keyword evidence="5" id="KW-1185">Reference proteome</keyword>
<dbReference type="KEGG" id="rsz:130503452"/>